<gene>
    <name evidence="1" type="ORF">JBK99_07495</name>
</gene>
<comment type="caution">
    <text evidence="1">The sequence shown here is derived from an EMBL/GenBank/DDBJ whole genome shotgun (WGS) entry which is preliminary data.</text>
</comment>
<dbReference type="Gene3D" id="3.30.2310.20">
    <property type="entry name" value="RelE-like"/>
    <property type="match status" value="1"/>
</dbReference>
<dbReference type="InterPro" id="IPR035093">
    <property type="entry name" value="RelE/ParE_toxin_dom_sf"/>
</dbReference>
<name>A0AAN5Q0C3_LEGPN</name>
<accession>A0AAN5Q0C3</accession>
<dbReference type="SUPFAM" id="SSF143011">
    <property type="entry name" value="RelE-like"/>
    <property type="match status" value="1"/>
</dbReference>
<evidence type="ECO:0000313" key="2">
    <source>
        <dbReference type="Proteomes" id="UP000863577"/>
    </source>
</evidence>
<protein>
    <submittedName>
        <fullName evidence="1">Killer suppression protein</fullName>
    </submittedName>
</protein>
<organism evidence="1 2">
    <name type="scientific">Legionella pneumophila</name>
    <dbReference type="NCBI Taxonomy" id="446"/>
    <lineage>
        <taxon>Bacteria</taxon>
        <taxon>Pseudomonadati</taxon>
        <taxon>Pseudomonadota</taxon>
        <taxon>Gammaproteobacteria</taxon>
        <taxon>Legionellales</taxon>
        <taxon>Legionellaceae</taxon>
        <taxon>Legionella</taxon>
    </lineage>
</organism>
<reference evidence="1" key="1">
    <citation type="journal article" date="2018" name="Genome Biol.">
        <title>SKESA: strategic k-mer extension for scrupulous assemblies.</title>
        <authorList>
            <person name="Souvorov A."/>
            <person name="Agarwala R."/>
            <person name="Lipman D.J."/>
        </authorList>
    </citation>
    <scope>NUCLEOTIDE SEQUENCE</scope>
    <source>
        <strain evidence="1">CL18-200174</strain>
    </source>
</reference>
<dbReference type="AlphaFoldDB" id="A0AAN5Q0C3"/>
<dbReference type="Proteomes" id="UP000863577">
    <property type="component" value="Unassembled WGS sequence"/>
</dbReference>
<evidence type="ECO:0000313" key="1">
    <source>
        <dbReference type="EMBL" id="HAU2396172.1"/>
    </source>
</evidence>
<dbReference type="EMBL" id="DACWOD010000005">
    <property type="protein sequence ID" value="HAU2396172.1"/>
    <property type="molecule type" value="Genomic_DNA"/>
</dbReference>
<proteinExistence type="predicted"/>
<dbReference type="RefSeq" id="WP_061721651.1">
    <property type="nucleotide sequence ID" value="NZ_FJBE01000005.1"/>
</dbReference>
<sequence length="111" mass="12691">MDIIFKTKKFQKLCNSEVELIKKFGKTCARKIRARLDDLQAAETLEALRTLPGRCHGLKGDRKNQLSLDVEQPLRLIFEPSNLDIKRKNDGGLDWSSVNEIRVIGVEDTHD</sequence>
<reference evidence="1" key="2">
    <citation type="submission" date="2019-09" db="EMBL/GenBank/DDBJ databases">
        <authorList>
            <consortium name="NCBI Pathogen Detection Project"/>
        </authorList>
    </citation>
    <scope>NUCLEOTIDE SEQUENCE</scope>
    <source>
        <strain evidence="1">CL18-200174</strain>
    </source>
</reference>